<keyword evidence="3" id="KW-1185">Reference proteome</keyword>
<dbReference type="Pfam" id="PF20094">
    <property type="entry name" value="GWxTD_dom"/>
    <property type="match status" value="1"/>
</dbReference>
<reference evidence="2 3" key="1">
    <citation type="journal article" date="2008" name="J. Bacteriol.">
        <title>'Candidatus Cloacamonas acidaminovorans': genome sequence reconstruction provides a first glimpse of a new bacterial division.</title>
        <authorList>
            <person name="Pelletier E."/>
            <person name="Kreimeyer A."/>
            <person name="Bocs S."/>
            <person name="Rouy Z."/>
            <person name="Gyapay G."/>
            <person name="Chouari R."/>
            <person name="Riviere D."/>
            <person name="Ganesan A."/>
            <person name="Daegelen P."/>
            <person name="Sghir A."/>
            <person name="Cohen G.N."/>
            <person name="Medigue C."/>
            <person name="Weissenbach J."/>
            <person name="Le Paslier D."/>
        </authorList>
    </citation>
    <scope>NUCLEOTIDE SEQUENCE [LARGE SCALE GENOMIC DNA]</scope>
    <source>
        <strain evidence="3">Evry</strain>
    </source>
</reference>
<dbReference type="KEGG" id="caci:CLOAM1744"/>
<sequence length="445" mass="52280">MKNIRLFFSLGVVLFSFSTLLGSDKLNMFIDYNRFLDKNKNTILLLDYQIPYENLAFLATNNGYFAELNVKVKITEADSVFLEHEINDIIGVKNKADTGNRQKSYLNRLSFTLHKPLYTIQFSALDINSQKNFFYEFPIETLPPSSLLSDVELNSEVRPDTSQYLVKFKRNNVLYHSEPSILFNKSTNDYIYLYLEIYNWNSTSESCLLNLSLEKDSLVVMDEYIDFQPGPGSESINLKIPLKDLNPGFYNGTIVLQSAERTEERNIEFAVIEEKEEEFFLFANPDEEYELMRIFLGNKIPSDWGKMNQDTKRRYITQFWRDMAFSTNRSVQSIMDLVQKRIDYANRNFTHFKQGWTSDMGRIYIRNGPPDDIQRDTSSDESRFVRKDYQIWKYASGKKPVYMFIDIQMNGNYRLIYVENDDLEASNPDWMRYVGSDFDTSKLDN</sequence>
<dbReference type="RefSeq" id="WP_015425438.1">
    <property type="nucleotide sequence ID" value="NC_020449.1"/>
</dbReference>
<dbReference type="InterPro" id="IPR030959">
    <property type="entry name" value="GWxTD_dom"/>
</dbReference>
<dbReference type="AlphaFoldDB" id="B0VJC6"/>
<proteinExistence type="predicted"/>
<protein>
    <recommendedName>
        <fullName evidence="1">GWxTD domain-containing protein</fullName>
    </recommendedName>
</protein>
<accession>B0VJC6</accession>
<feature type="domain" description="GWxTD" evidence="1">
    <location>
        <begin position="306"/>
        <end position="381"/>
    </location>
</feature>
<dbReference type="OrthoDB" id="9814412at2"/>
<name>B0VJC6_CLOAI</name>
<gene>
    <name evidence="2" type="ordered locus">CLOAM1744</name>
</gene>
<evidence type="ECO:0000313" key="2">
    <source>
        <dbReference type="EMBL" id="CAO81580.1"/>
    </source>
</evidence>
<dbReference type="NCBIfam" id="TIGR04514">
    <property type="entry name" value="GWxTD_dom"/>
    <property type="match status" value="1"/>
</dbReference>
<dbReference type="HOGENOM" id="CLU_646859_0_0_0"/>
<evidence type="ECO:0000259" key="1">
    <source>
        <dbReference type="Pfam" id="PF20094"/>
    </source>
</evidence>
<dbReference type="EMBL" id="CU466930">
    <property type="protein sequence ID" value="CAO81580.1"/>
    <property type="molecule type" value="Genomic_DNA"/>
</dbReference>
<dbReference type="STRING" id="459349.CLOAM1744"/>
<organism evidence="2 3">
    <name type="scientific">Cloacimonas acidaminovorans (strain Evry)</name>
    <dbReference type="NCBI Taxonomy" id="459349"/>
    <lineage>
        <taxon>Bacteria</taxon>
        <taxon>Pseudomonadati</taxon>
        <taxon>Candidatus Cloacimonadota</taxon>
        <taxon>Candidatus Cloacimonadia</taxon>
        <taxon>Candidatus Cloacimonadales</taxon>
        <taxon>Candidatus Cloacimonadaceae</taxon>
        <taxon>Candidatus Cloacimonas</taxon>
    </lineage>
</organism>
<dbReference type="Proteomes" id="UP000002019">
    <property type="component" value="Chromosome"/>
</dbReference>
<evidence type="ECO:0000313" key="3">
    <source>
        <dbReference type="Proteomes" id="UP000002019"/>
    </source>
</evidence>